<dbReference type="PANTHER" id="PTHR45867">
    <property type="entry name" value="PURPLE ACID PHOSPHATASE"/>
    <property type="match status" value="1"/>
</dbReference>
<dbReference type="PANTHER" id="PTHR45867:SF3">
    <property type="entry name" value="ACID PHOSPHATASE TYPE 7"/>
    <property type="match status" value="1"/>
</dbReference>
<dbReference type="InterPro" id="IPR015914">
    <property type="entry name" value="PAPs_N"/>
</dbReference>
<dbReference type="Pfam" id="PF16656">
    <property type="entry name" value="Pur_ac_phosph_N"/>
    <property type="match status" value="1"/>
</dbReference>
<dbReference type="InterPro" id="IPR008963">
    <property type="entry name" value="Purple_acid_Pase-like_N"/>
</dbReference>
<feature type="chain" id="PRO_5012391674" evidence="2">
    <location>
        <begin position="24"/>
        <end position="422"/>
    </location>
</feature>
<dbReference type="STRING" id="428990.SAMN06295987_1175"/>
<dbReference type="CDD" id="cd00063">
    <property type="entry name" value="FN3"/>
    <property type="match status" value="1"/>
</dbReference>
<evidence type="ECO:0000256" key="2">
    <source>
        <dbReference type="SAM" id="SignalP"/>
    </source>
</evidence>
<evidence type="ECO:0000313" key="6">
    <source>
        <dbReference type="Proteomes" id="UP000190989"/>
    </source>
</evidence>
<dbReference type="GO" id="GO:0003993">
    <property type="term" value="F:acid phosphatase activity"/>
    <property type="evidence" value="ECO:0007669"/>
    <property type="project" value="InterPro"/>
</dbReference>
<dbReference type="InterPro" id="IPR004843">
    <property type="entry name" value="Calcineurin-like_PHP"/>
</dbReference>
<gene>
    <name evidence="5" type="ORF">SAMN06295987_1175</name>
</gene>
<accession>A0A1U6IVD9</accession>
<name>A0A1U6IVD9_9SPHN</name>
<evidence type="ECO:0000259" key="3">
    <source>
        <dbReference type="Pfam" id="PF00149"/>
    </source>
</evidence>
<evidence type="ECO:0000313" key="5">
    <source>
        <dbReference type="EMBL" id="SLK11986.1"/>
    </source>
</evidence>
<evidence type="ECO:0000259" key="4">
    <source>
        <dbReference type="Pfam" id="PF16656"/>
    </source>
</evidence>
<reference evidence="6" key="1">
    <citation type="submission" date="2017-02" db="EMBL/GenBank/DDBJ databases">
        <authorList>
            <person name="Varghese N."/>
            <person name="Submissions S."/>
        </authorList>
    </citation>
    <scope>NUCLEOTIDE SEQUENCE [LARGE SCALE GENOMIC DNA]</scope>
    <source>
        <strain evidence="6">SM117</strain>
    </source>
</reference>
<dbReference type="AlphaFoldDB" id="A0A1U6IVD9"/>
<evidence type="ECO:0000256" key="1">
    <source>
        <dbReference type="ARBA" id="ARBA00022729"/>
    </source>
</evidence>
<dbReference type="InterPro" id="IPR029052">
    <property type="entry name" value="Metallo-depent_PP-like"/>
</dbReference>
<protein>
    <submittedName>
        <fullName evidence="5">Calcineurin-like phosphoesterase</fullName>
    </submittedName>
</protein>
<organism evidence="5 6">
    <name type="scientific">Novosphingobium mathurense</name>
    <dbReference type="NCBI Taxonomy" id="428990"/>
    <lineage>
        <taxon>Bacteria</taxon>
        <taxon>Pseudomonadati</taxon>
        <taxon>Pseudomonadota</taxon>
        <taxon>Alphaproteobacteria</taxon>
        <taxon>Sphingomonadales</taxon>
        <taxon>Sphingomonadaceae</taxon>
        <taxon>Novosphingobium</taxon>
    </lineage>
</organism>
<proteinExistence type="predicted"/>
<keyword evidence="6" id="KW-1185">Reference proteome</keyword>
<dbReference type="RefSeq" id="WP_079732003.1">
    <property type="nucleotide sequence ID" value="NZ_FVZE01000017.1"/>
</dbReference>
<keyword evidence="1 2" id="KW-0732">Signal</keyword>
<dbReference type="GO" id="GO:0046872">
    <property type="term" value="F:metal ion binding"/>
    <property type="evidence" value="ECO:0007669"/>
    <property type="project" value="InterPro"/>
</dbReference>
<dbReference type="EMBL" id="FVZE01000017">
    <property type="protein sequence ID" value="SLK11986.1"/>
    <property type="molecule type" value="Genomic_DNA"/>
</dbReference>
<dbReference type="SUPFAM" id="SSF49363">
    <property type="entry name" value="Purple acid phosphatase, N-terminal domain"/>
    <property type="match status" value="1"/>
</dbReference>
<feature type="signal peptide" evidence="2">
    <location>
        <begin position="1"/>
        <end position="23"/>
    </location>
</feature>
<dbReference type="Gene3D" id="2.60.40.380">
    <property type="entry name" value="Purple acid phosphatase-like, N-terminal"/>
    <property type="match status" value="1"/>
</dbReference>
<feature type="domain" description="Purple acid phosphatase N-terminal" evidence="4">
    <location>
        <begin position="38"/>
        <end position="138"/>
    </location>
</feature>
<dbReference type="SUPFAM" id="SSF56300">
    <property type="entry name" value="Metallo-dependent phosphatases"/>
    <property type="match status" value="1"/>
</dbReference>
<dbReference type="Pfam" id="PF00149">
    <property type="entry name" value="Metallophos"/>
    <property type="match status" value="1"/>
</dbReference>
<dbReference type="Gene3D" id="3.60.21.10">
    <property type="match status" value="1"/>
</dbReference>
<feature type="domain" description="Calcineurin-like phosphoesterase" evidence="3">
    <location>
        <begin position="147"/>
        <end position="345"/>
    </location>
</feature>
<dbReference type="Proteomes" id="UP000190989">
    <property type="component" value="Unassembled WGS sequence"/>
</dbReference>
<sequence>MKSKTRALLATVLLGTCAAPVAAQDTGRPVLAEATVAPERIILNLTADTAHEMAVTWRSAPGHAGKVQYARATVGPDFTKSALTIEAVTDDATIAVEEDPAFRAAYHSAVLRELEPDTVYAYRVGDGARWSEWFQFRTASEEARPFRFIYLGDMQNDVLSQASRTLRMAFRTAGDAAFTIHAGDLINHHNADREWGEWFAAGGFLYAQTPQMPTPGNHEYGKDEAARAGSSVTSQWRRQFTLPENGPNGVPEARETHWYTDYQGLRLISVDSPQLVRNTEARASTIAWLDRLLAKNPNRWTVIFLHFPLFSSDPDRDNPEVRSALKPLIDKYKVDLVLQGHDHGYARGAIDQDGPAPDDAGATYVVSVAGPKMYEVADLPWARKTAARTQAFQVISVDGGTLTYRAYAANGDPLDAVTLSKP</sequence>
<dbReference type="InterPro" id="IPR003961">
    <property type="entry name" value="FN3_dom"/>
</dbReference>